<comment type="caution">
    <text evidence="13">The sequence shown here is derived from an EMBL/GenBank/DDBJ whole genome shotgun (WGS) entry which is preliminary data.</text>
</comment>
<name>A0AAW1JJM8_POPJA</name>
<feature type="domain" description="VHS" evidence="12">
    <location>
        <begin position="16"/>
        <end position="147"/>
    </location>
</feature>
<dbReference type="CDD" id="cd21387">
    <property type="entry name" value="GAT_Hrs"/>
    <property type="match status" value="1"/>
</dbReference>
<dbReference type="Pfam" id="PF01363">
    <property type="entry name" value="FYVE"/>
    <property type="match status" value="1"/>
</dbReference>
<dbReference type="CDD" id="cd15720">
    <property type="entry name" value="FYVE_Hrs"/>
    <property type="match status" value="1"/>
</dbReference>
<keyword evidence="4" id="KW-0479">Metal-binding</keyword>
<dbReference type="InterPro" id="IPR011011">
    <property type="entry name" value="Znf_FYVE_PHD"/>
</dbReference>
<dbReference type="Gene3D" id="3.30.40.10">
    <property type="entry name" value="Zinc/RING finger domain, C3HC4 (zinc finger)"/>
    <property type="match status" value="1"/>
</dbReference>
<evidence type="ECO:0000259" key="11">
    <source>
        <dbReference type="PROSITE" id="PS50178"/>
    </source>
</evidence>
<feature type="coiled-coil region" evidence="9">
    <location>
        <begin position="436"/>
        <end position="522"/>
    </location>
</feature>
<dbReference type="InterPro" id="IPR017455">
    <property type="entry name" value="Znf_FYVE-rel"/>
</dbReference>
<dbReference type="InterPro" id="IPR002014">
    <property type="entry name" value="VHS_dom"/>
</dbReference>
<keyword evidence="9" id="KW-0175">Coiled coil</keyword>
<dbReference type="GO" id="GO:0035091">
    <property type="term" value="F:phosphatidylinositol binding"/>
    <property type="evidence" value="ECO:0007669"/>
    <property type="project" value="InterPro"/>
</dbReference>
<evidence type="ECO:0000256" key="2">
    <source>
        <dbReference type="ARBA" id="ARBA00022490"/>
    </source>
</evidence>
<dbReference type="AlphaFoldDB" id="A0AAW1JJM8"/>
<dbReference type="Pfam" id="PF12210">
    <property type="entry name" value="Hrs_helical"/>
    <property type="match status" value="1"/>
</dbReference>
<dbReference type="PIRSF" id="PIRSF036956">
    <property type="entry name" value="Hrs_Vps27"/>
    <property type="match status" value="1"/>
</dbReference>
<gene>
    <name evidence="13" type="ORF">QE152_g28444</name>
</gene>
<dbReference type="GO" id="GO:0043130">
    <property type="term" value="F:ubiquitin binding"/>
    <property type="evidence" value="ECO:0007669"/>
    <property type="project" value="InterPro"/>
</dbReference>
<dbReference type="GO" id="GO:0005938">
    <property type="term" value="C:cell cortex"/>
    <property type="evidence" value="ECO:0007669"/>
    <property type="project" value="UniProtKB-SubCell"/>
</dbReference>
<dbReference type="Gene3D" id="1.25.40.90">
    <property type="match status" value="1"/>
</dbReference>
<keyword evidence="5 8" id="KW-0863">Zinc-finger</keyword>
<dbReference type="SUPFAM" id="SSF57903">
    <property type="entry name" value="FYVE/PHD zinc finger"/>
    <property type="match status" value="1"/>
</dbReference>
<feature type="region of interest" description="Disordered" evidence="10">
    <location>
        <begin position="582"/>
        <end position="696"/>
    </location>
</feature>
<feature type="compositionally biased region" description="Polar residues" evidence="10">
    <location>
        <begin position="628"/>
        <end position="637"/>
    </location>
</feature>
<dbReference type="PROSITE" id="PS50179">
    <property type="entry name" value="VHS"/>
    <property type="match status" value="1"/>
</dbReference>
<evidence type="ECO:0000256" key="8">
    <source>
        <dbReference type="PROSITE-ProRule" id="PRU00091"/>
    </source>
</evidence>
<dbReference type="InterPro" id="IPR003903">
    <property type="entry name" value="UIM_dom"/>
</dbReference>
<dbReference type="FunFam" id="3.30.40.10:FF:000028">
    <property type="entry name" value="Putative hepatocyte growth factor-regulated tyrosine kinase substrate"/>
    <property type="match status" value="1"/>
</dbReference>
<evidence type="ECO:0000256" key="6">
    <source>
        <dbReference type="ARBA" id="ARBA00022833"/>
    </source>
</evidence>
<dbReference type="GO" id="GO:0008270">
    <property type="term" value="F:zinc ion binding"/>
    <property type="evidence" value="ECO:0007669"/>
    <property type="project" value="UniProtKB-KW"/>
</dbReference>
<evidence type="ECO:0000256" key="5">
    <source>
        <dbReference type="ARBA" id="ARBA00022771"/>
    </source>
</evidence>
<dbReference type="GO" id="GO:0048471">
    <property type="term" value="C:perinuclear region of cytoplasm"/>
    <property type="evidence" value="ECO:0007669"/>
    <property type="project" value="UniProtKB-SubCell"/>
</dbReference>
<evidence type="ECO:0000256" key="4">
    <source>
        <dbReference type="ARBA" id="ARBA00022723"/>
    </source>
</evidence>
<dbReference type="GO" id="GO:0031623">
    <property type="term" value="P:receptor internalization"/>
    <property type="evidence" value="ECO:0007669"/>
    <property type="project" value="TreeGrafter"/>
</dbReference>
<dbReference type="PROSITE" id="PS50178">
    <property type="entry name" value="ZF_FYVE"/>
    <property type="match status" value="1"/>
</dbReference>
<dbReference type="SMART" id="SM00288">
    <property type="entry name" value="VHS"/>
    <property type="match status" value="1"/>
</dbReference>
<dbReference type="PROSITE" id="PS50330">
    <property type="entry name" value="UIM"/>
    <property type="match status" value="1"/>
</dbReference>
<evidence type="ECO:0000256" key="3">
    <source>
        <dbReference type="ARBA" id="ARBA00022553"/>
    </source>
</evidence>
<dbReference type="SMART" id="SM00064">
    <property type="entry name" value="FYVE"/>
    <property type="match status" value="1"/>
</dbReference>
<dbReference type="GO" id="GO:0032456">
    <property type="term" value="P:endocytic recycling"/>
    <property type="evidence" value="ECO:0007669"/>
    <property type="project" value="TreeGrafter"/>
</dbReference>
<feature type="region of interest" description="Disordered" evidence="10">
    <location>
        <begin position="223"/>
        <end position="320"/>
    </location>
</feature>
<comment type="subcellular location">
    <subcellularLocation>
        <location evidence="7">Cytoplasm</location>
        <location evidence="7">Cell cortex</location>
    </subcellularLocation>
    <subcellularLocation>
        <location evidence="7">Cytoplasm</location>
        <location evidence="7">Perinuclear region</location>
    </subcellularLocation>
</comment>
<feature type="compositionally biased region" description="Basic and acidic residues" evidence="10">
    <location>
        <begin position="280"/>
        <end position="289"/>
    </location>
</feature>
<evidence type="ECO:0000313" key="14">
    <source>
        <dbReference type="Proteomes" id="UP001458880"/>
    </source>
</evidence>
<proteinExistence type="predicted"/>
<dbReference type="Gene3D" id="1.20.5.1940">
    <property type="match status" value="1"/>
</dbReference>
<keyword evidence="2" id="KW-0963">Cytoplasm</keyword>
<feature type="compositionally biased region" description="Polar residues" evidence="10">
    <location>
        <begin position="677"/>
        <end position="687"/>
    </location>
</feature>
<evidence type="ECO:0000313" key="13">
    <source>
        <dbReference type="EMBL" id="KAK9704185.1"/>
    </source>
</evidence>
<dbReference type="InterPro" id="IPR008942">
    <property type="entry name" value="ENTH_VHS"/>
</dbReference>
<evidence type="ECO:0000256" key="10">
    <source>
        <dbReference type="SAM" id="MobiDB-lite"/>
    </source>
</evidence>
<evidence type="ECO:0000256" key="9">
    <source>
        <dbReference type="SAM" id="Coils"/>
    </source>
</evidence>
<keyword evidence="3" id="KW-0597">Phosphoprotein</keyword>
<comment type="function">
    <text evidence="7">Essential role in endosome membrane invagination and formation of multivesicular bodies, MVBs. Required during gastrulation and appears to regulate early embryonic signaling pathways. Inhibits tyrosine kinase receptor signaling by promoting degradation of the tyrosine-phosphorylated, active receptor, potentially by sorting activated receptors into MVBs. The MVBs are then trafficked to the lysosome where their contents are degraded.</text>
</comment>
<dbReference type="Pfam" id="PF00790">
    <property type="entry name" value="VHS"/>
    <property type="match status" value="1"/>
</dbReference>
<dbReference type="CDD" id="cd03569">
    <property type="entry name" value="VHS_Hrs"/>
    <property type="match status" value="1"/>
</dbReference>
<organism evidence="13 14">
    <name type="scientific">Popillia japonica</name>
    <name type="common">Japanese beetle</name>
    <dbReference type="NCBI Taxonomy" id="7064"/>
    <lineage>
        <taxon>Eukaryota</taxon>
        <taxon>Metazoa</taxon>
        <taxon>Ecdysozoa</taxon>
        <taxon>Arthropoda</taxon>
        <taxon>Hexapoda</taxon>
        <taxon>Insecta</taxon>
        <taxon>Pterygota</taxon>
        <taxon>Neoptera</taxon>
        <taxon>Endopterygota</taxon>
        <taxon>Coleoptera</taxon>
        <taxon>Polyphaga</taxon>
        <taxon>Scarabaeiformia</taxon>
        <taxon>Scarabaeidae</taxon>
        <taxon>Rutelinae</taxon>
        <taxon>Popillia</taxon>
    </lineage>
</organism>
<dbReference type="SUPFAM" id="SSF48464">
    <property type="entry name" value="ENTH/VHS domain"/>
    <property type="match status" value="1"/>
</dbReference>
<evidence type="ECO:0000259" key="12">
    <source>
        <dbReference type="PROSITE" id="PS50179"/>
    </source>
</evidence>
<dbReference type="GO" id="GO:0005769">
    <property type="term" value="C:early endosome"/>
    <property type="evidence" value="ECO:0007669"/>
    <property type="project" value="TreeGrafter"/>
</dbReference>
<keyword evidence="14" id="KW-1185">Reference proteome</keyword>
<dbReference type="Proteomes" id="UP001458880">
    <property type="component" value="Unassembled WGS sequence"/>
</dbReference>
<dbReference type="PANTHER" id="PTHR46275:SF1">
    <property type="entry name" value="HEPATOCYTE GROWTH FACTOR-REGULATED TYROSINE KINASE SUBSTRATE"/>
    <property type="match status" value="1"/>
</dbReference>
<sequence length="696" mass="78967">MFMKPSSGFEKLLDKATSHLLMEPDWPSILQICDLIRQDDIQPRIVFNGIKKKLQSGNPHTTLFALQLLESVVKNCGFSGHTVSDELTTKAYCDMLHELAKTTKHDNVKQKLLELIQAWNYAFRKNPQHINLRELMNTMKAEGFKFPALQESDAMFIADSAPKWADGEVCHRCRVQFTVVQRKHHCRACGQVFCGQCSQKNTTLPKFGIEKEVRVCDSCYDQHTKPTSAKSSSEKESDLPSEYLKSSLAQQNQAPPRKNEEELREEEELQLAIALSQSEAEAKEKEKMRVTSTYHSTYKAPAPETRPVQRSPSPEESAELSHYLNRSYWETRQSDTADTTVTTRGSPSVPASAPIAHQITDIKFKENGLIDIGMDDFVNTLRSQVEIFINRMKSNSSRGRSIVSDSSVQTLFMSLTSMHSQLLKYIQQHDDSRLHYERLQDKLAQVKDARAALDALREEHRLKLKREAEEAERQRQLQMAHKLEIMRKKKQEYLQYQRQLALQRIQEQEREMQMRQEQQKHQYSMIPPQFGGFIGSPVHGAQFPPNAAPPPSGHYNFQYNQQPMMMQANPTYMGGPPNMVPPNLGPPMQNLPPNMQHVPQSAPQNIPPGQNVTQIASLPPSQAPPQNRPQSSMVPQPQNVPPVIALHQRPATAQNNQNNPINPHFQQADAPPPGSPQVGQKSQQNEAETAELITFD</sequence>
<feature type="domain" description="FYVE-type" evidence="11">
    <location>
        <begin position="164"/>
        <end position="224"/>
    </location>
</feature>
<feature type="compositionally biased region" description="Polar residues" evidence="10">
    <location>
        <begin position="651"/>
        <end position="665"/>
    </location>
</feature>
<accession>A0AAW1JJM8</accession>
<dbReference type="InterPro" id="IPR000306">
    <property type="entry name" value="Znf_FYVE"/>
</dbReference>
<keyword evidence="6" id="KW-0862">Zinc</keyword>
<dbReference type="EMBL" id="JASPKY010000356">
    <property type="protein sequence ID" value="KAK9704185.1"/>
    <property type="molecule type" value="Genomic_DNA"/>
</dbReference>
<dbReference type="InterPro" id="IPR017073">
    <property type="entry name" value="HGS/VPS27"/>
</dbReference>
<evidence type="ECO:0000256" key="7">
    <source>
        <dbReference type="PIRNR" id="PIRNR036956"/>
    </source>
</evidence>
<dbReference type="InterPro" id="IPR013083">
    <property type="entry name" value="Znf_RING/FYVE/PHD"/>
</dbReference>
<reference evidence="13 14" key="1">
    <citation type="journal article" date="2024" name="BMC Genomics">
        <title>De novo assembly and annotation of Popillia japonica's genome with initial clues to its potential as an invasive pest.</title>
        <authorList>
            <person name="Cucini C."/>
            <person name="Boschi S."/>
            <person name="Funari R."/>
            <person name="Cardaioli E."/>
            <person name="Iannotti N."/>
            <person name="Marturano G."/>
            <person name="Paoli F."/>
            <person name="Bruttini M."/>
            <person name="Carapelli A."/>
            <person name="Frati F."/>
            <person name="Nardi F."/>
        </authorList>
    </citation>
    <scope>NUCLEOTIDE SEQUENCE [LARGE SCALE GENOMIC DNA]</scope>
    <source>
        <strain evidence="13">DMR45628</strain>
    </source>
</reference>
<protein>
    <recommendedName>
        <fullName evidence="1 7">Hepatocyte growth factor-regulated tyrosine kinase substrate</fullName>
    </recommendedName>
</protein>
<dbReference type="InterPro" id="IPR024641">
    <property type="entry name" value="HRS_helical"/>
</dbReference>
<evidence type="ECO:0000256" key="1">
    <source>
        <dbReference type="ARBA" id="ARBA00015450"/>
    </source>
</evidence>
<dbReference type="PANTHER" id="PTHR46275">
    <property type="entry name" value="HEPATOCYTE GROWTH FACTOR-REGULATED TYROSINE KINASE SUBSTRATE"/>
    <property type="match status" value="1"/>
</dbReference>
<feature type="compositionally biased region" description="Polar residues" evidence="10">
    <location>
        <begin position="591"/>
        <end position="620"/>
    </location>
</feature>